<feature type="transmembrane region" description="Helical" evidence="11">
    <location>
        <begin position="478"/>
        <end position="497"/>
    </location>
</feature>
<evidence type="ECO:0000256" key="9">
    <source>
        <dbReference type="ARBA" id="ARBA00023180"/>
    </source>
</evidence>
<keyword evidence="9" id="KW-0325">Glycoprotein</keyword>
<feature type="chain" id="PRO_5008581789" description="UDP-glucuronosyltransferase" evidence="12">
    <location>
        <begin position="17"/>
        <end position="516"/>
    </location>
</feature>
<accession>A0A1B6E4C3</accession>
<dbReference type="EMBL" id="GEDC01004533">
    <property type="protein sequence ID" value="JAS32765.1"/>
    <property type="molecule type" value="Transcribed_RNA"/>
</dbReference>
<gene>
    <name evidence="13" type="ORF">g.11864</name>
</gene>
<dbReference type="FunFam" id="3.40.50.2000:FF:000050">
    <property type="entry name" value="UDP-glucuronosyltransferase"/>
    <property type="match status" value="1"/>
</dbReference>
<organism evidence="13">
    <name type="scientific">Clastoptera arizonana</name>
    <name type="common">Arizona spittle bug</name>
    <dbReference type="NCBI Taxonomy" id="38151"/>
    <lineage>
        <taxon>Eukaryota</taxon>
        <taxon>Metazoa</taxon>
        <taxon>Ecdysozoa</taxon>
        <taxon>Arthropoda</taxon>
        <taxon>Hexapoda</taxon>
        <taxon>Insecta</taxon>
        <taxon>Pterygota</taxon>
        <taxon>Neoptera</taxon>
        <taxon>Paraneoptera</taxon>
        <taxon>Hemiptera</taxon>
        <taxon>Auchenorrhyncha</taxon>
        <taxon>Cercopoidea</taxon>
        <taxon>Clastopteridae</taxon>
        <taxon>Clastoptera</taxon>
    </lineage>
</organism>
<name>A0A1B6E4C3_9HEMI</name>
<keyword evidence="8 11" id="KW-0472">Membrane</keyword>
<protein>
    <recommendedName>
        <fullName evidence="14">UDP-glucuronosyltransferase</fullName>
    </recommendedName>
</protein>
<dbReference type="AlphaFoldDB" id="A0A1B6E4C3"/>
<evidence type="ECO:0000256" key="10">
    <source>
        <dbReference type="ARBA" id="ARBA00046288"/>
    </source>
</evidence>
<dbReference type="InterPro" id="IPR002213">
    <property type="entry name" value="UDP_glucos_trans"/>
</dbReference>
<evidence type="ECO:0000256" key="7">
    <source>
        <dbReference type="ARBA" id="ARBA00022989"/>
    </source>
</evidence>
<evidence type="ECO:0000313" key="13">
    <source>
        <dbReference type="EMBL" id="JAS32765.1"/>
    </source>
</evidence>
<dbReference type="SUPFAM" id="SSF53756">
    <property type="entry name" value="UDP-Glycosyltransferase/glycogen phosphorylase"/>
    <property type="match status" value="1"/>
</dbReference>
<dbReference type="InterPro" id="IPR050271">
    <property type="entry name" value="UDP-glycosyltransferase"/>
</dbReference>
<keyword evidence="5 11" id="KW-0812">Transmembrane</keyword>
<dbReference type="PANTHER" id="PTHR48043:SF159">
    <property type="entry name" value="EG:EG0003.4 PROTEIN-RELATED"/>
    <property type="match status" value="1"/>
</dbReference>
<evidence type="ECO:0008006" key="14">
    <source>
        <dbReference type="Google" id="ProtNLM"/>
    </source>
</evidence>
<evidence type="ECO:0000256" key="1">
    <source>
        <dbReference type="ARBA" id="ARBA00004240"/>
    </source>
</evidence>
<keyword evidence="6" id="KW-0256">Endoplasmic reticulum</keyword>
<evidence type="ECO:0000256" key="11">
    <source>
        <dbReference type="SAM" id="Phobius"/>
    </source>
</evidence>
<dbReference type="GO" id="GO:0008194">
    <property type="term" value="F:UDP-glycosyltransferase activity"/>
    <property type="evidence" value="ECO:0007669"/>
    <property type="project" value="InterPro"/>
</dbReference>
<evidence type="ECO:0000256" key="6">
    <source>
        <dbReference type="ARBA" id="ARBA00022824"/>
    </source>
</evidence>
<keyword evidence="3" id="KW-0328">Glycosyltransferase</keyword>
<evidence type="ECO:0000256" key="2">
    <source>
        <dbReference type="ARBA" id="ARBA00009995"/>
    </source>
</evidence>
<proteinExistence type="inferred from homology"/>
<comment type="similarity">
    <text evidence="2">Belongs to the UDP-glycosyltransferase family.</text>
</comment>
<comment type="subcellular location">
    <subcellularLocation>
        <location evidence="10">Endomembrane system</location>
        <topology evidence="10">Single-pass type I membrane protein</topology>
    </subcellularLocation>
    <subcellularLocation>
        <location evidence="1">Endoplasmic reticulum</location>
    </subcellularLocation>
</comment>
<evidence type="ECO:0000256" key="12">
    <source>
        <dbReference type="SAM" id="SignalP"/>
    </source>
</evidence>
<dbReference type="CDD" id="cd03784">
    <property type="entry name" value="GT1_Gtf-like"/>
    <property type="match status" value="1"/>
</dbReference>
<dbReference type="Pfam" id="PF00201">
    <property type="entry name" value="UDPGT"/>
    <property type="match status" value="1"/>
</dbReference>
<keyword evidence="7 11" id="KW-1133">Transmembrane helix</keyword>
<evidence type="ECO:0000256" key="3">
    <source>
        <dbReference type="ARBA" id="ARBA00022676"/>
    </source>
</evidence>
<keyword evidence="4" id="KW-0808">Transferase</keyword>
<feature type="signal peptide" evidence="12">
    <location>
        <begin position="1"/>
        <end position="16"/>
    </location>
</feature>
<reference evidence="13" key="1">
    <citation type="submission" date="2015-12" db="EMBL/GenBank/DDBJ databases">
        <title>De novo transcriptome assembly of four potential Pierce s Disease insect vectors from Arizona vineyards.</title>
        <authorList>
            <person name="Tassone E.E."/>
        </authorList>
    </citation>
    <scope>NUCLEOTIDE SEQUENCE</scope>
</reference>
<evidence type="ECO:0000256" key="8">
    <source>
        <dbReference type="ARBA" id="ARBA00023136"/>
    </source>
</evidence>
<sequence>MSKIMLLLFLIGITNGYKILAFLPVPSNSFIRGFHPLLQKLANRGHFVTVYSIHPLEPPVPKNYNEVIVDNVFLNSEKLASILKTVTVSNNPWGSLQAQMVLGVPMSEAIFQLPQVQHLLASEENYDLVITCPFLAMESFMGFSSKFKAHTISVYANSPVPLHGYYSGDPPKYTYIPNLRFPYTNEMTLLERLENTLFGLYETVWSEMFYIPQQEALMHKYFTGLEHPPLSAMLRNISFYMYDITQTHSFIMPQLPNHIYIGGMTTIKHTSLPEDLQTWLDDSPYGVIFFSLGSNSKATDLPKDTLQIILNVFSKVQQKILMKWESDQLLDKPKNVKISKWLPQTDILAHSNCKLFITHGGMHSLIETVHFGVPFIGLPLFVDQEHNLMKLVEKGIGIYLRLENLSEDTLRENIREVITNRSFKENTIKLSKIMQDLPSTSLETAVFWTEYVLRHNGASHLRSSGLQLLWYQHHMLDIYFIIFILPILTVVILLYLIKKIVKIFKAKKIAKVNKFD</sequence>
<dbReference type="Gene3D" id="3.40.50.2000">
    <property type="entry name" value="Glycogen Phosphorylase B"/>
    <property type="match status" value="1"/>
</dbReference>
<evidence type="ECO:0000256" key="5">
    <source>
        <dbReference type="ARBA" id="ARBA00022692"/>
    </source>
</evidence>
<keyword evidence="12" id="KW-0732">Signal</keyword>
<evidence type="ECO:0000256" key="4">
    <source>
        <dbReference type="ARBA" id="ARBA00022679"/>
    </source>
</evidence>
<dbReference type="PANTHER" id="PTHR48043">
    <property type="entry name" value="EG:EG0003.4 PROTEIN-RELATED"/>
    <property type="match status" value="1"/>
</dbReference>
<dbReference type="GO" id="GO:0005783">
    <property type="term" value="C:endoplasmic reticulum"/>
    <property type="evidence" value="ECO:0007669"/>
    <property type="project" value="UniProtKB-SubCell"/>
</dbReference>